<protein>
    <recommendedName>
        <fullName evidence="8">Annexin</fullName>
    </recommendedName>
</protein>
<evidence type="ECO:0000256" key="2">
    <source>
        <dbReference type="ARBA" id="ARBA00022737"/>
    </source>
</evidence>
<keyword evidence="7" id="KW-1185">Reference proteome</keyword>
<keyword evidence="4" id="KW-0041">Annexin</keyword>
<dbReference type="GO" id="GO:0005886">
    <property type="term" value="C:plasma membrane"/>
    <property type="evidence" value="ECO:0007669"/>
    <property type="project" value="TreeGrafter"/>
</dbReference>
<dbReference type="Pfam" id="PF00191">
    <property type="entry name" value="Annexin"/>
    <property type="match status" value="4"/>
</dbReference>
<sequence>MLNLYPPSAHNVYGGAKLTYPPEIDAACQEIYKACKGLGTDEKTLTNVLGTKSPETRYLIALRYKELFNKSLKDLIKSETSGDYGRLLALLTVPLPEAEADIIRHATKGAGTTEKYLFPVLMGRTNVEINILKKTYFDLYNQDLGVLLNSELSGDFKKSILAAIQGSMVDYSPEFHTQKKAEDDADALYKAGEGKWGTDEETFIKIVVTSPPQHLRNVNAVYTKKHNNTIIRAVEKEFGGDAKKALLFLVRMVLEPLELLAEHFESTMKGFGTDESGLSYALVRYHCVLPQIKEAYKKIYKKDLRERIHGETSGDFRALLLNLYDAPTH</sequence>
<dbReference type="EMBL" id="JAKCXM010000008">
    <property type="protein sequence ID" value="KAJ0408808.1"/>
    <property type="molecule type" value="Genomic_DNA"/>
</dbReference>
<dbReference type="GO" id="GO:0005737">
    <property type="term" value="C:cytoplasm"/>
    <property type="evidence" value="ECO:0007669"/>
    <property type="project" value="TreeGrafter"/>
</dbReference>
<dbReference type="FunFam" id="1.10.220.10:FF:000002">
    <property type="entry name" value="Annexin"/>
    <property type="match status" value="1"/>
</dbReference>
<accession>A0AAD5LPN3</accession>
<dbReference type="GO" id="GO:0005544">
    <property type="term" value="F:calcium-dependent phospholipid binding"/>
    <property type="evidence" value="ECO:0007669"/>
    <property type="project" value="UniProtKB-KW"/>
</dbReference>
<dbReference type="Proteomes" id="UP001209570">
    <property type="component" value="Unassembled WGS sequence"/>
</dbReference>
<keyword evidence="2" id="KW-0677">Repeat</keyword>
<evidence type="ECO:0000313" key="6">
    <source>
        <dbReference type="EMBL" id="KAJ0408808.1"/>
    </source>
</evidence>
<evidence type="ECO:0000256" key="1">
    <source>
        <dbReference type="ARBA" id="ARBA00007831"/>
    </source>
</evidence>
<dbReference type="InterPro" id="IPR018502">
    <property type="entry name" value="Annexin_repeat"/>
</dbReference>
<dbReference type="PANTHER" id="PTHR10502:SF102">
    <property type="entry name" value="ANNEXIN B11"/>
    <property type="match status" value="1"/>
</dbReference>
<gene>
    <name evidence="6" type="ORF">P43SY_000704</name>
</gene>
<evidence type="ECO:0000256" key="3">
    <source>
        <dbReference type="ARBA" id="ARBA00022837"/>
    </source>
</evidence>
<evidence type="ECO:0000256" key="4">
    <source>
        <dbReference type="ARBA" id="ARBA00023216"/>
    </source>
</evidence>
<dbReference type="PRINTS" id="PR00196">
    <property type="entry name" value="ANNEXIN"/>
</dbReference>
<reference evidence="6" key="1">
    <citation type="submission" date="2021-12" db="EMBL/GenBank/DDBJ databases">
        <title>Prjna785345.</title>
        <authorList>
            <person name="Rujirawat T."/>
            <person name="Krajaejun T."/>
        </authorList>
    </citation>
    <scope>NUCLEOTIDE SEQUENCE</scope>
    <source>
        <strain evidence="6">Pi057C3</strain>
    </source>
</reference>
<keyword evidence="5" id="KW-0111">Calcium/phospholipid-binding</keyword>
<dbReference type="Gene3D" id="1.10.220.10">
    <property type="entry name" value="Annexin"/>
    <property type="match status" value="4"/>
</dbReference>
<evidence type="ECO:0000256" key="5">
    <source>
        <dbReference type="ARBA" id="ARBA00023302"/>
    </source>
</evidence>
<dbReference type="GO" id="GO:0005509">
    <property type="term" value="F:calcium ion binding"/>
    <property type="evidence" value="ECO:0007669"/>
    <property type="project" value="InterPro"/>
</dbReference>
<organism evidence="6 7">
    <name type="scientific">Pythium insidiosum</name>
    <name type="common">Pythiosis disease agent</name>
    <dbReference type="NCBI Taxonomy" id="114742"/>
    <lineage>
        <taxon>Eukaryota</taxon>
        <taxon>Sar</taxon>
        <taxon>Stramenopiles</taxon>
        <taxon>Oomycota</taxon>
        <taxon>Peronosporomycetes</taxon>
        <taxon>Pythiales</taxon>
        <taxon>Pythiaceae</taxon>
        <taxon>Pythium</taxon>
    </lineage>
</organism>
<dbReference type="InterPro" id="IPR037104">
    <property type="entry name" value="Annexin_sf"/>
</dbReference>
<dbReference type="SUPFAM" id="SSF47874">
    <property type="entry name" value="Annexin"/>
    <property type="match status" value="1"/>
</dbReference>
<proteinExistence type="inferred from homology"/>
<dbReference type="PANTHER" id="PTHR10502">
    <property type="entry name" value="ANNEXIN"/>
    <property type="match status" value="1"/>
</dbReference>
<name>A0AAD5LPN3_PYTIN</name>
<dbReference type="PROSITE" id="PS51897">
    <property type="entry name" value="ANNEXIN_2"/>
    <property type="match status" value="4"/>
</dbReference>
<comment type="caution">
    <text evidence="6">The sequence shown here is derived from an EMBL/GenBank/DDBJ whole genome shotgun (WGS) entry which is preliminary data.</text>
</comment>
<dbReference type="SMART" id="SM00335">
    <property type="entry name" value="ANX"/>
    <property type="match status" value="4"/>
</dbReference>
<evidence type="ECO:0000313" key="7">
    <source>
        <dbReference type="Proteomes" id="UP001209570"/>
    </source>
</evidence>
<evidence type="ECO:0008006" key="8">
    <source>
        <dbReference type="Google" id="ProtNLM"/>
    </source>
</evidence>
<comment type="similarity">
    <text evidence="1">Belongs to the annexin family.</text>
</comment>
<dbReference type="InterPro" id="IPR001464">
    <property type="entry name" value="Annexin"/>
</dbReference>
<keyword evidence="3" id="KW-0106">Calcium</keyword>
<dbReference type="GO" id="GO:0001786">
    <property type="term" value="F:phosphatidylserine binding"/>
    <property type="evidence" value="ECO:0007669"/>
    <property type="project" value="TreeGrafter"/>
</dbReference>
<dbReference type="AlphaFoldDB" id="A0AAD5LPN3"/>